<feature type="compositionally biased region" description="Polar residues" evidence="1">
    <location>
        <begin position="409"/>
        <end position="434"/>
    </location>
</feature>
<feature type="compositionally biased region" description="Low complexity" evidence="1">
    <location>
        <begin position="297"/>
        <end position="306"/>
    </location>
</feature>
<feature type="compositionally biased region" description="Polar residues" evidence="1">
    <location>
        <begin position="249"/>
        <end position="258"/>
    </location>
</feature>
<evidence type="ECO:0000256" key="1">
    <source>
        <dbReference type="SAM" id="MobiDB-lite"/>
    </source>
</evidence>
<feature type="compositionally biased region" description="Polar residues" evidence="1">
    <location>
        <begin position="1"/>
        <end position="62"/>
    </location>
</feature>
<feature type="compositionally biased region" description="Polar residues" evidence="1">
    <location>
        <begin position="71"/>
        <end position="145"/>
    </location>
</feature>
<feature type="compositionally biased region" description="Polar residues" evidence="1">
    <location>
        <begin position="319"/>
        <end position="341"/>
    </location>
</feature>
<evidence type="ECO:0000313" key="2">
    <source>
        <dbReference type="EMBL" id="JAP81748.1"/>
    </source>
</evidence>
<feature type="compositionally biased region" description="Low complexity" evidence="1">
    <location>
        <begin position="388"/>
        <end position="407"/>
    </location>
</feature>
<reference evidence="2" key="1">
    <citation type="journal article" date="2016" name="Ticks Tick Borne Dis.">
        <title>De novo assembly and annotation of the salivary gland transcriptome of Rhipicephalus appendiculatus male and female ticks during blood feeding.</title>
        <authorList>
            <person name="de Castro M.H."/>
            <person name="de Klerk D."/>
            <person name="Pienaar R."/>
            <person name="Latif A.A."/>
            <person name="Rees D.J."/>
            <person name="Mans B.J."/>
        </authorList>
    </citation>
    <scope>NUCLEOTIDE SEQUENCE</scope>
    <source>
        <tissue evidence="2">Salivary glands</tissue>
    </source>
</reference>
<dbReference type="AlphaFoldDB" id="A0A131YT24"/>
<feature type="compositionally biased region" description="Low complexity" evidence="1">
    <location>
        <begin position="234"/>
        <end position="245"/>
    </location>
</feature>
<proteinExistence type="predicted"/>
<protein>
    <submittedName>
        <fullName evidence="2">Pancreatic trypsin inhibitor</fullName>
    </submittedName>
</protein>
<feature type="region of interest" description="Disordered" evidence="1">
    <location>
        <begin position="1"/>
        <end position="258"/>
    </location>
</feature>
<feature type="compositionally biased region" description="Polar residues" evidence="1">
    <location>
        <begin position="539"/>
        <end position="548"/>
    </location>
</feature>
<feature type="region of interest" description="Disordered" evidence="1">
    <location>
        <begin position="529"/>
        <end position="548"/>
    </location>
</feature>
<feature type="region of interest" description="Disordered" evidence="1">
    <location>
        <begin position="273"/>
        <end position="451"/>
    </location>
</feature>
<name>A0A131YT24_RHIAP</name>
<feature type="compositionally biased region" description="Polar residues" evidence="1">
    <location>
        <begin position="350"/>
        <end position="385"/>
    </location>
</feature>
<sequence length="548" mass="58675">MTPQQNGGTPSSNQQQRTQWQTTPGMMPSSGQQLWISNSTAPSFHQRPGATSSSFPSQSNNGGAPPFLQQVPHTQQLPASGPMTPQQNGGTPSSNQQQRTQWQTTPGMMPSSGQQLWISNSTAPSFHQRPGATSSSFPSQSNNGESPPFPQQISQIPQLPASRPMTLQQSGGTLSSNHQQGTLGQISSGTMLSPAHQSPSPNPAGSTTSHQRPQQSRNGIIPPVNTQIQGPRTGPQFPQQSGQQPWNGPGTSQQSSPNQFNHAIAQSFPHHQRGAGTLSVSNQRPGEQSWRGHASSQIPQQNAQQQWSNGVVPPHSPQIPRQQSGSGVISTSPQSQWTGPSGSPYIPHPGQQQQRGSGNVPQNVQQRPSAQITPSISQQGQQMSWRSGAPAGGQQQSTAAQQANGAGPSNRSTQPPWSGQAATVSSHGSQQRHSYSGRGGISPGGQQNVTVQRTDGTSLPIQRHPAQPSLNGQSPSQLWKTRVKLIFSQPNTQEQQINGLLSQLLKSLPTPSPSERTRQSIHRRVVSIRHETVQRSLRRQSVSTSSRR</sequence>
<feature type="compositionally biased region" description="Polar residues" evidence="1">
    <location>
        <begin position="165"/>
        <end position="230"/>
    </location>
</feature>
<organism evidence="2">
    <name type="scientific">Rhipicephalus appendiculatus</name>
    <name type="common">Brown ear tick</name>
    <dbReference type="NCBI Taxonomy" id="34631"/>
    <lineage>
        <taxon>Eukaryota</taxon>
        <taxon>Metazoa</taxon>
        <taxon>Ecdysozoa</taxon>
        <taxon>Arthropoda</taxon>
        <taxon>Chelicerata</taxon>
        <taxon>Arachnida</taxon>
        <taxon>Acari</taxon>
        <taxon>Parasitiformes</taxon>
        <taxon>Ixodida</taxon>
        <taxon>Ixodoidea</taxon>
        <taxon>Ixodidae</taxon>
        <taxon>Rhipicephalinae</taxon>
        <taxon>Rhipicephalus</taxon>
        <taxon>Rhipicephalus</taxon>
    </lineage>
</organism>
<dbReference type="EMBL" id="GEDV01006809">
    <property type="protein sequence ID" value="JAP81748.1"/>
    <property type="molecule type" value="Transcribed_RNA"/>
</dbReference>
<accession>A0A131YT24</accession>